<dbReference type="EMBL" id="CP001348">
    <property type="protein sequence ID" value="ACL76669.1"/>
    <property type="molecule type" value="Genomic_DNA"/>
</dbReference>
<dbReference type="PROSITE" id="PS00211">
    <property type="entry name" value="ABC_TRANSPORTER_1"/>
    <property type="match status" value="1"/>
</dbReference>
<dbReference type="Gene3D" id="1.20.1560.10">
    <property type="entry name" value="ABC transporter type 1, transmembrane domain"/>
    <property type="match status" value="1"/>
</dbReference>
<dbReference type="InterPro" id="IPR017871">
    <property type="entry name" value="ABC_transporter-like_CS"/>
</dbReference>
<feature type="transmembrane region" description="Helical" evidence="7">
    <location>
        <begin position="6"/>
        <end position="27"/>
    </location>
</feature>
<dbReference type="PANTHER" id="PTHR24221">
    <property type="entry name" value="ATP-BINDING CASSETTE SUB-FAMILY B"/>
    <property type="match status" value="1"/>
</dbReference>
<dbReference type="AlphaFoldDB" id="B8I5D3"/>
<feature type="domain" description="ABC transmembrane type-1" evidence="9">
    <location>
        <begin position="121"/>
        <end position="391"/>
    </location>
</feature>
<dbReference type="PROSITE" id="PS50893">
    <property type="entry name" value="ABC_TRANSPORTER_2"/>
    <property type="match status" value="1"/>
</dbReference>
<dbReference type="GO" id="GO:1904680">
    <property type="term" value="F:peptide transmembrane transporter activity"/>
    <property type="evidence" value="ECO:0007669"/>
    <property type="project" value="InterPro"/>
</dbReference>
<dbReference type="PANTHER" id="PTHR24221:SF654">
    <property type="entry name" value="ATP-BINDING CASSETTE SUB-FAMILY B MEMBER 6"/>
    <property type="match status" value="1"/>
</dbReference>
<dbReference type="GO" id="GO:0005524">
    <property type="term" value="F:ATP binding"/>
    <property type="evidence" value="ECO:0007669"/>
    <property type="project" value="UniProtKB-KW"/>
</dbReference>
<feature type="domain" description="ABC transporter" evidence="8">
    <location>
        <begin position="438"/>
        <end position="650"/>
    </location>
</feature>
<dbReference type="eggNOG" id="COG4615">
    <property type="taxonomic scope" value="Bacteria"/>
</dbReference>
<feature type="transmembrane region" description="Helical" evidence="7">
    <location>
        <begin position="162"/>
        <end position="180"/>
    </location>
</feature>
<dbReference type="PROSITE" id="PS50929">
    <property type="entry name" value="ABC_TM1F"/>
    <property type="match status" value="1"/>
</dbReference>
<evidence type="ECO:0000256" key="6">
    <source>
        <dbReference type="ARBA" id="ARBA00023136"/>
    </source>
</evidence>
<dbReference type="Proteomes" id="UP000001349">
    <property type="component" value="Chromosome"/>
</dbReference>
<dbReference type="STRING" id="394503.Ccel_2333"/>
<evidence type="ECO:0000259" key="9">
    <source>
        <dbReference type="PROSITE" id="PS50929"/>
    </source>
</evidence>
<accession>B8I5D3</accession>
<feature type="transmembrane region" description="Helical" evidence="7">
    <location>
        <begin position="379"/>
        <end position="402"/>
    </location>
</feature>
<evidence type="ECO:0000313" key="11">
    <source>
        <dbReference type="Proteomes" id="UP000001349"/>
    </source>
</evidence>
<evidence type="ECO:0000256" key="1">
    <source>
        <dbReference type="ARBA" id="ARBA00004651"/>
    </source>
</evidence>
<dbReference type="KEGG" id="cce:Ccel_2333"/>
<proteinExistence type="predicted"/>
<dbReference type="Pfam" id="PF00664">
    <property type="entry name" value="ABC_membrane"/>
    <property type="match status" value="1"/>
</dbReference>
<dbReference type="InterPro" id="IPR003439">
    <property type="entry name" value="ABC_transporter-like_ATP-bd"/>
</dbReference>
<dbReference type="SUPFAM" id="SSF52540">
    <property type="entry name" value="P-loop containing nucleoside triphosphate hydrolases"/>
    <property type="match status" value="1"/>
</dbReference>
<keyword evidence="4" id="KW-0067">ATP-binding</keyword>
<evidence type="ECO:0000256" key="5">
    <source>
        <dbReference type="ARBA" id="ARBA00022989"/>
    </source>
</evidence>
<dbReference type="Pfam" id="PF00005">
    <property type="entry name" value="ABC_tran"/>
    <property type="match status" value="1"/>
</dbReference>
<dbReference type="HOGENOM" id="CLU_023671_1_0_9"/>
<gene>
    <name evidence="10" type="ordered locus">Ccel_2333</name>
</gene>
<feature type="transmembrane region" description="Helical" evidence="7">
    <location>
        <begin position="352"/>
        <end position="373"/>
    </location>
</feature>
<reference evidence="10 11" key="1">
    <citation type="submission" date="2009-01" db="EMBL/GenBank/DDBJ databases">
        <title>Complete sequence of Clostridium cellulolyticum H10.</title>
        <authorList>
            <consortium name="US DOE Joint Genome Institute"/>
            <person name="Lucas S."/>
            <person name="Copeland A."/>
            <person name="Lapidus A."/>
            <person name="Glavina del Rio T."/>
            <person name="Dalin E."/>
            <person name="Tice H."/>
            <person name="Bruce D."/>
            <person name="Goodwin L."/>
            <person name="Pitluck S."/>
            <person name="Chertkov O."/>
            <person name="Saunders E."/>
            <person name="Brettin T."/>
            <person name="Detter J.C."/>
            <person name="Han C."/>
            <person name="Larimer F."/>
            <person name="Land M."/>
            <person name="Hauser L."/>
            <person name="Kyrpides N."/>
            <person name="Ivanova N."/>
            <person name="Zhou J."/>
            <person name="Richardson P."/>
        </authorList>
    </citation>
    <scope>NUCLEOTIDE SEQUENCE [LARGE SCALE GENOMIC DNA]</scope>
    <source>
        <strain evidence="11">ATCC 35319 / DSM 5812 / JCM 6584 / H10</strain>
    </source>
</reference>
<dbReference type="GO" id="GO:0015833">
    <property type="term" value="P:peptide transport"/>
    <property type="evidence" value="ECO:0007669"/>
    <property type="project" value="InterPro"/>
</dbReference>
<dbReference type="GO" id="GO:0016887">
    <property type="term" value="F:ATP hydrolysis activity"/>
    <property type="evidence" value="ECO:0007669"/>
    <property type="project" value="InterPro"/>
</dbReference>
<feature type="transmembrane region" description="Helical" evidence="7">
    <location>
        <begin position="47"/>
        <end position="68"/>
    </location>
</feature>
<keyword evidence="3" id="KW-0547">Nucleotide-binding</keyword>
<keyword evidence="6 7" id="KW-0472">Membrane</keyword>
<evidence type="ECO:0000256" key="7">
    <source>
        <dbReference type="SAM" id="Phobius"/>
    </source>
</evidence>
<sequence>MISDGVFFAILCISAVVCSITIFYIVISAKEIVCRKRFFKGRGIKGLINFVLSLAFIGCMGYCLYNVPEILFFGSSWNSIEKVGPDNVKKVVICLSVVISILYIYFVLNSFFHKPNDKPYFMVISLSIISGIGNSIVVFIINRALGILAGDVEKWAIIESRLYIFFICGILLFTVAAMIVRKKLISVTNNIIYEKRIQIIDKILKAPYIKFSSLEDGSVYAALNNDTETIGNFVGHLVAGITGVITLITCFIYLAILDKRGTLFFLIVLVVTIGVFQLAVSGAQKFFEQNRNYQTTFFKNIKDLVEGFKELYINTRKRMGFRRDIEDSCKAYRDSRIAGDFKFTNVTILGEILYTGVIGVIVFTFPILFDIQITTLQNFVLVLLYMGGIINEALFAIVPTCMRVIVSWKRINAFANSLSADENYRDSECQDTHTNLTIEFRGVRFTYKNENGESFSVGPLEYTFKFGEIVFIMGGNGSGKSTLAKLLTGLYLPDEGQVLVNGQKVNPRELGAYFSSVYSDYHLFEKLYGIEYKDKIGDIERYLKILGIDNKVEIKDGEFSTLRLSSGQRKRLALLISYLEDRPAYLFDEWASDQDPEFRKFFYKTLLPELKARGKAVVAITHDDKYFDEADKIIKMDMGKIVSSIISVNV</sequence>
<dbReference type="InterPro" id="IPR005898">
    <property type="entry name" value="Cyc_pep_transpt_SyrD/YojI"/>
</dbReference>
<dbReference type="GO" id="GO:0140359">
    <property type="term" value="F:ABC-type transporter activity"/>
    <property type="evidence" value="ECO:0007669"/>
    <property type="project" value="InterPro"/>
</dbReference>
<comment type="subcellular location">
    <subcellularLocation>
        <location evidence="1">Cell membrane</location>
        <topology evidence="1">Multi-pass membrane protein</topology>
    </subcellularLocation>
</comment>
<dbReference type="GO" id="GO:0034040">
    <property type="term" value="F:ATPase-coupled lipid transmembrane transporter activity"/>
    <property type="evidence" value="ECO:0007669"/>
    <property type="project" value="TreeGrafter"/>
</dbReference>
<dbReference type="OrthoDB" id="9797709at2"/>
<evidence type="ECO:0000313" key="10">
    <source>
        <dbReference type="EMBL" id="ACL76669.1"/>
    </source>
</evidence>
<feature type="transmembrane region" description="Helical" evidence="7">
    <location>
        <begin position="262"/>
        <end position="283"/>
    </location>
</feature>
<dbReference type="NCBIfam" id="TIGR01194">
    <property type="entry name" value="cyc_pep_trnsptr"/>
    <property type="match status" value="1"/>
</dbReference>
<dbReference type="InterPro" id="IPR027417">
    <property type="entry name" value="P-loop_NTPase"/>
</dbReference>
<dbReference type="SUPFAM" id="SSF90123">
    <property type="entry name" value="ABC transporter transmembrane region"/>
    <property type="match status" value="1"/>
</dbReference>
<dbReference type="GO" id="GO:0005886">
    <property type="term" value="C:plasma membrane"/>
    <property type="evidence" value="ECO:0007669"/>
    <property type="project" value="UniProtKB-SubCell"/>
</dbReference>
<organism evidence="10 11">
    <name type="scientific">Ruminiclostridium cellulolyticum (strain ATCC 35319 / DSM 5812 / JCM 6584 / H10)</name>
    <name type="common">Clostridium cellulolyticum</name>
    <dbReference type="NCBI Taxonomy" id="394503"/>
    <lineage>
        <taxon>Bacteria</taxon>
        <taxon>Bacillati</taxon>
        <taxon>Bacillota</taxon>
        <taxon>Clostridia</taxon>
        <taxon>Eubacteriales</taxon>
        <taxon>Oscillospiraceae</taxon>
        <taxon>Ruminiclostridium</taxon>
    </lineage>
</organism>
<name>B8I5D3_RUMCH</name>
<feature type="transmembrane region" description="Helical" evidence="7">
    <location>
        <begin position="88"/>
        <end position="108"/>
    </location>
</feature>
<protein>
    <submittedName>
        <fullName evidence="10">Cyclic peptide transporter</fullName>
    </submittedName>
</protein>
<dbReference type="RefSeq" id="WP_015925761.1">
    <property type="nucleotide sequence ID" value="NC_011898.1"/>
</dbReference>
<evidence type="ECO:0000259" key="8">
    <source>
        <dbReference type="PROSITE" id="PS50893"/>
    </source>
</evidence>
<evidence type="ECO:0000256" key="2">
    <source>
        <dbReference type="ARBA" id="ARBA00022692"/>
    </source>
</evidence>
<keyword evidence="2 7" id="KW-0812">Transmembrane</keyword>
<dbReference type="InterPro" id="IPR039421">
    <property type="entry name" value="Type_1_exporter"/>
</dbReference>
<keyword evidence="5 7" id="KW-1133">Transmembrane helix</keyword>
<keyword evidence="11" id="KW-1185">Reference proteome</keyword>
<feature type="transmembrane region" description="Helical" evidence="7">
    <location>
        <begin position="120"/>
        <end position="142"/>
    </location>
</feature>
<dbReference type="Gene3D" id="3.40.50.300">
    <property type="entry name" value="P-loop containing nucleotide triphosphate hydrolases"/>
    <property type="match status" value="1"/>
</dbReference>
<dbReference type="InterPro" id="IPR003593">
    <property type="entry name" value="AAA+_ATPase"/>
</dbReference>
<feature type="transmembrane region" description="Helical" evidence="7">
    <location>
        <begin position="233"/>
        <end position="256"/>
    </location>
</feature>
<dbReference type="SMART" id="SM00382">
    <property type="entry name" value="AAA"/>
    <property type="match status" value="1"/>
</dbReference>
<dbReference type="InterPro" id="IPR011527">
    <property type="entry name" value="ABC1_TM_dom"/>
</dbReference>
<evidence type="ECO:0000256" key="4">
    <source>
        <dbReference type="ARBA" id="ARBA00022840"/>
    </source>
</evidence>
<evidence type="ECO:0000256" key="3">
    <source>
        <dbReference type="ARBA" id="ARBA00022741"/>
    </source>
</evidence>
<dbReference type="InterPro" id="IPR036640">
    <property type="entry name" value="ABC1_TM_sf"/>
</dbReference>